<name>A0A1G4JQJ1_9SACH</name>
<feature type="region of interest" description="Disordered" evidence="1">
    <location>
        <begin position="40"/>
        <end position="60"/>
    </location>
</feature>
<dbReference type="Pfam" id="PF03399">
    <property type="entry name" value="SAC3_GANP"/>
    <property type="match status" value="1"/>
</dbReference>
<dbReference type="PANTHER" id="PTHR12436">
    <property type="entry name" value="80 KDA MCM3-ASSOCIATED PROTEIN"/>
    <property type="match status" value="1"/>
</dbReference>
<feature type="domain" description="PCI" evidence="2">
    <location>
        <begin position="346"/>
        <end position="517"/>
    </location>
</feature>
<dbReference type="InterPro" id="IPR005062">
    <property type="entry name" value="SAC3/GANP/THP3_conserved"/>
</dbReference>
<dbReference type="Gene3D" id="1.25.40.990">
    <property type="match status" value="1"/>
</dbReference>
<sequence>MGDPNRLSDVFDLEKNKKRKVANRVHSKVYNQVQPISLGQRRGNVSGSQRSLSEKRKTMSDKERTELLQKIIEDKDQKFPSGMREFLLGCFQLAELNKFDQNSSVILVQQLKDLIGKAYEEKKEYRNDWWSQTLPCLTKANSELQLVCDKKGHMQNTPSDAIPKVLRPPPPPPPPSDMLPKRPLPPKNKDKVSKPVSSKNSRLSATKGPSEAERRKLRMERFSSDAVLGRSSKVQSDENFANLNAISTNFYKFDKNKPVVGRCQTLEKKYLRLTSEPNPDLVRPLSVLKRAYELVLQKFKHDGASYSYLCDQFKSLRQDLRVQIIENQFTLKVYQTHARIALENDDIGEFNQCQSRLGHLFELPNLAKSNLEEFVSYRILYYLMTNNHNSINELKLKYSTKQHLAVYRHPMVRHALAMAKSLLMGDYHCFFRLYAKTSGPSRCLVNIFINRERLRALATISKSYNQVPLEFLFAEFQLDNHDAGISFLKKLGLDEHILIKNETQQETSFLNTKSCRLSIIQQYEKAKKVDIKGQI</sequence>
<evidence type="ECO:0000256" key="1">
    <source>
        <dbReference type="SAM" id="MobiDB-lite"/>
    </source>
</evidence>
<reference evidence="4" key="1">
    <citation type="submission" date="2016-03" db="EMBL/GenBank/DDBJ databases">
        <authorList>
            <person name="Devillers H."/>
        </authorList>
    </citation>
    <scope>NUCLEOTIDE SEQUENCE [LARGE SCALE GENOMIC DNA]</scope>
</reference>
<keyword evidence="4" id="KW-1185">Reference proteome</keyword>
<dbReference type="STRING" id="1266660.A0A1G4JQJ1"/>
<feature type="compositionally biased region" description="Pro residues" evidence="1">
    <location>
        <begin position="166"/>
        <end position="186"/>
    </location>
</feature>
<evidence type="ECO:0000313" key="3">
    <source>
        <dbReference type="EMBL" id="SCU93050.1"/>
    </source>
</evidence>
<dbReference type="GO" id="GO:0000791">
    <property type="term" value="C:euchromatin"/>
    <property type="evidence" value="ECO:0007669"/>
    <property type="project" value="EnsemblFungi"/>
</dbReference>
<evidence type="ECO:0000259" key="2">
    <source>
        <dbReference type="PROSITE" id="PS50250"/>
    </source>
</evidence>
<gene>
    <name evidence="3" type="ORF">LADA_0G01068G</name>
</gene>
<dbReference type="InterPro" id="IPR045107">
    <property type="entry name" value="SAC3/GANP/THP3"/>
</dbReference>
<evidence type="ECO:0000313" key="4">
    <source>
        <dbReference type="Proteomes" id="UP000190274"/>
    </source>
</evidence>
<feature type="compositionally biased region" description="Polar residues" evidence="1">
    <location>
        <begin position="40"/>
        <end position="51"/>
    </location>
</feature>
<feature type="compositionally biased region" description="Polar residues" evidence="1">
    <location>
        <begin position="195"/>
        <end position="204"/>
    </location>
</feature>
<dbReference type="PANTHER" id="PTHR12436:SF4">
    <property type="entry name" value="LEUKOCYTE RECEPTOR CLUSTER MEMBER 8"/>
    <property type="match status" value="1"/>
</dbReference>
<dbReference type="GO" id="GO:0005634">
    <property type="term" value="C:nucleus"/>
    <property type="evidence" value="ECO:0007669"/>
    <property type="project" value="TreeGrafter"/>
</dbReference>
<dbReference type="InterPro" id="IPR000717">
    <property type="entry name" value="PCI_dom"/>
</dbReference>
<organism evidence="3 4">
    <name type="scientific">Lachancea dasiensis</name>
    <dbReference type="NCBI Taxonomy" id="1072105"/>
    <lineage>
        <taxon>Eukaryota</taxon>
        <taxon>Fungi</taxon>
        <taxon>Dikarya</taxon>
        <taxon>Ascomycota</taxon>
        <taxon>Saccharomycotina</taxon>
        <taxon>Saccharomycetes</taxon>
        <taxon>Saccharomycetales</taxon>
        <taxon>Saccharomycetaceae</taxon>
        <taxon>Lachancea</taxon>
    </lineage>
</organism>
<protein>
    <submittedName>
        <fullName evidence="3">LADA_0G01068g1_1</fullName>
    </submittedName>
</protein>
<dbReference type="PROSITE" id="PS50250">
    <property type="entry name" value="PCI"/>
    <property type="match status" value="1"/>
</dbReference>
<proteinExistence type="predicted"/>
<accession>A0A1G4JQJ1</accession>
<feature type="region of interest" description="Disordered" evidence="1">
    <location>
        <begin position="153"/>
        <end position="218"/>
    </location>
</feature>
<dbReference type="EMBL" id="LT598457">
    <property type="protein sequence ID" value="SCU93050.1"/>
    <property type="molecule type" value="Genomic_DNA"/>
</dbReference>
<dbReference type="Proteomes" id="UP000190274">
    <property type="component" value="Chromosome G"/>
</dbReference>
<dbReference type="OrthoDB" id="199574at2759"/>
<dbReference type="GO" id="GO:0000398">
    <property type="term" value="P:mRNA splicing, via spliceosome"/>
    <property type="evidence" value="ECO:0007669"/>
    <property type="project" value="EnsemblFungi"/>
</dbReference>
<dbReference type="AlphaFoldDB" id="A0A1G4JQJ1"/>